<evidence type="ECO:0000256" key="3">
    <source>
        <dbReference type="ARBA" id="ARBA00022475"/>
    </source>
</evidence>
<dbReference type="InterPro" id="IPR023408">
    <property type="entry name" value="MscS_beta-dom_sf"/>
</dbReference>
<dbReference type="AlphaFoldDB" id="A0A916QYG2"/>
<reference evidence="10" key="1">
    <citation type="journal article" date="2014" name="Int. J. Syst. Evol. Microbiol.">
        <title>Complete genome sequence of Corynebacterium casei LMG S-19264T (=DSM 44701T), isolated from a smear-ripened cheese.</title>
        <authorList>
            <consortium name="US DOE Joint Genome Institute (JGI-PGF)"/>
            <person name="Walter F."/>
            <person name="Albersmeier A."/>
            <person name="Kalinowski J."/>
            <person name="Ruckert C."/>
        </authorList>
    </citation>
    <scope>NUCLEOTIDE SEQUENCE</scope>
    <source>
        <strain evidence="10">CGMCC 1.15880</strain>
    </source>
</reference>
<feature type="transmembrane region" description="Helical" evidence="7">
    <location>
        <begin position="231"/>
        <end position="253"/>
    </location>
</feature>
<evidence type="ECO:0000313" key="11">
    <source>
        <dbReference type="Proteomes" id="UP000628017"/>
    </source>
</evidence>
<dbReference type="InterPro" id="IPR011066">
    <property type="entry name" value="MscS_channel_C_sf"/>
</dbReference>
<dbReference type="GO" id="GO:0008381">
    <property type="term" value="F:mechanosensitive monoatomic ion channel activity"/>
    <property type="evidence" value="ECO:0007669"/>
    <property type="project" value="UniProtKB-ARBA"/>
</dbReference>
<feature type="transmembrane region" description="Helical" evidence="7">
    <location>
        <begin position="188"/>
        <end position="210"/>
    </location>
</feature>
<dbReference type="Pfam" id="PF21082">
    <property type="entry name" value="MS_channel_3rd"/>
    <property type="match status" value="1"/>
</dbReference>
<accession>A0A916QYG2</accession>
<dbReference type="InterPro" id="IPR006685">
    <property type="entry name" value="MscS_channel_2nd"/>
</dbReference>
<dbReference type="InterPro" id="IPR049278">
    <property type="entry name" value="MS_channel_C"/>
</dbReference>
<protein>
    <submittedName>
        <fullName evidence="10">Mechanosensitive ion channel protein</fullName>
    </submittedName>
</protein>
<evidence type="ECO:0000259" key="9">
    <source>
        <dbReference type="Pfam" id="PF21082"/>
    </source>
</evidence>
<keyword evidence="4 7" id="KW-0812">Transmembrane</keyword>
<dbReference type="Gene3D" id="1.10.287.1260">
    <property type="match status" value="1"/>
</dbReference>
<feature type="transmembrane region" description="Helical" evidence="7">
    <location>
        <begin position="121"/>
        <end position="140"/>
    </location>
</feature>
<organism evidence="10 11">
    <name type="scientific">Neptunicoccus cionae</name>
    <dbReference type="NCBI Taxonomy" id="2035344"/>
    <lineage>
        <taxon>Bacteria</taxon>
        <taxon>Pseudomonadati</taxon>
        <taxon>Pseudomonadota</taxon>
        <taxon>Alphaproteobacteria</taxon>
        <taxon>Rhodobacterales</taxon>
        <taxon>Paracoccaceae</taxon>
        <taxon>Neptunicoccus</taxon>
    </lineage>
</organism>
<dbReference type="PANTHER" id="PTHR30347:SF1">
    <property type="entry name" value="MECHANOSENSITIVE CHANNEL MSCK"/>
    <property type="match status" value="1"/>
</dbReference>
<dbReference type="Pfam" id="PF00924">
    <property type="entry name" value="MS_channel_2nd"/>
    <property type="match status" value="1"/>
</dbReference>
<proteinExistence type="inferred from homology"/>
<feature type="transmembrane region" description="Helical" evidence="7">
    <location>
        <begin position="259"/>
        <end position="289"/>
    </location>
</feature>
<dbReference type="InterPro" id="IPR011014">
    <property type="entry name" value="MscS_channel_TM-2"/>
</dbReference>
<comment type="subcellular location">
    <subcellularLocation>
        <location evidence="1">Cell membrane</location>
        <topology evidence="1">Multi-pass membrane protein</topology>
    </subcellularLocation>
</comment>
<dbReference type="InterPro" id="IPR010920">
    <property type="entry name" value="LSM_dom_sf"/>
</dbReference>
<name>A0A916QYG2_9RHOB</name>
<evidence type="ECO:0000259" key="8">
    <source>
        <dbReference type="Pfam" id="PF00924"/>
    </source>
</evidence>
<dbReference type="RefSeq" id="WP_229678505.1">
    <property type="nucleotide sequence ID" value="NZ_BMKA01000002.1"/>
</dbReference>
<evidence type="ECO:0000256" key="5">
    <source>
        <dbReference type="ARBA" id="ARBA00022989"/>
    </source>
</evidence>
<evidence type="ECO:0000256" key="2">
    <source>
        <dbReference type="ARBA" id="ARBA00008017"/>
    </source>
</evidence>
<reference evidence="10" key="2">
    <citation type="submission" date="2020-09" db="EMBL/GenBank/DDBJ databases">
        <authorList>
            <person name="Sun Q."/>
            <person name="Zhou Y."/>
        </authorList>
    </citation>
    <scope>NUCLEOTIDE SEQUENCE</scope>
    <source>
        <strain evidence="10">CGMCC 1.15880</strain>
    </source>
</reference>
<evidence type="ECO:0000256" key="4">
    <source>
        <dbReference type="ARBA" id="ARBA00022692"/>
    </source>
</evidence>
<dbReference type="SUPFAM" id="SSF82689">
    <property type="entry name" value="Mechanosensitive channel protein MscS (YggB), C-terminal domain"/>
    <property type="match status" value="1"/>
</dbReference>
<dbReference type="EMBL" id="BMKA01000002">
    <property type="protein sequence ID" value="GGA19497.1"/>
    <property type="molecule type" value="Genomic_DNA"/>
</dbReference>
<evidence type="ECO:0000256" key="1">
    <source>
        <dbReference type="ARBA" id="ARBA00004651"/>
    </source>
</evidence>
<keyword evidence="3" id="KW-1003">Cell membrane</keyword>
<sequence>MDEETGNEPVAIIDEAINALPTLTEQSALLLDMGERLVNRLTQPWSGYQLAIIVVLATLSYGLYRFYRPRVREFLGESHGLPKWFLRICAVLNQRLWLLLFVVMSWATVFVMREITWPSRSYFIALAATLALWWLILVVTTRLIRSRTVRKLVRWAAGIFVVLTIFGLRENAADALDAIALDLGGTRVSLLTVLIAVVSLATLFVVASFLSKAGSQRINKVEDMSPSIRVLLNKALQLMLYTIAFMIGLRVIGFDIGNLALLSGAIGLGIGFGLQKIVSNLVSGVIILLDKSIKPGDVISLDGTFGWITQLGARYASVLTRDGREYLIPNEDFITSQVINWSHSSDLVRLEINFGVSYDSNPHEVKKLASEAPLSVNRVVQIPKPVCHIVNFGDSSIDFTLRFWIKDSTAGLTNVRGDVFLALWDVLDENNIEIPFPRRDVSILSGAVPTNPLPND</sequence>
<dbReference type="Gene3D" id="2.30.30.60">
    <property type="match status" value="1"/>
</dbReference>
<dbReference type="Gene3D" id="3.30.70.100">
    <property type="match status" value="1"/>
</dbReference>
<feature type="transmembrane region" description="Helical" evidence="7">
    <location>
        <begin position="152"/>
        <end position="168"/>
    </location>
</feature>
<evidence type="ECO:0000256" key="7">
    <source>
        <dbReference type="SAM" id="Phobius"/>
    </source>
</evidence>
<keyword evidence="5 7" id="KW-1133">Transmembrane helix</keyword>
<evidence type="ECO:0000256" key="6">
    <source>
        <dbReference type="ARBA" id="ARBA00023136"/>
    </source>
</evidence>
<feature type="transmembrane region" description="Helical" evidence="7">
    <location>
        <begin position="45"/>
        <end position="64"/>
    </location>
</feature>
<feature type="domain" description="Mechanosensitive ion channel MscS C-terminal" evidence="9">
    <location>
        <begin position="351"/>
        <end position="434"/>
    </location>
</feature>
<dbReference type="GO" id="GO:0005886">
    <property type="term" value="C:plasma membrane"/>
    <property type="evidence" value="ECO:0007669"/>
    <property type="project" value="UniProtKB-SubCell"/>
</dbReference>
<comment type="similarity">
    <text evidence="2">Belongs to the MscS (TC 1.A.23) family.</text>
</comment>
<dbReference type="Proteomes" id="UP000628017">
    <property type="component" value="Unassembled WGS sequence"/>
</dbReference>
<keyword evidence="6 7" id="KW-0472">Membrane</keyword>
<feature type="domain" description="Mechanosensitive ion channel MscS" evidence="8">
    <location>
        <begin position="277"/>
        <end position="343"/>
    </location>
</feature>
<keyword evidence="11" id="KW-1185">Reference proteome</keyword>
<dbReference type="SUPFAM" id="SSF50182">
    <property type="entry name" value="Sm-like ribonucleoproteins"/>
    <property type="match status" value="1"/>
</dbReference>
<dbReference type="SUPFAM" id="SSF82861">
    <property type="entry name" value="Mechanosensitive channel protein MscS (YggB), transmembrane region"/>
    <property type="match status" value="1"/>
</dbReference>
<gene>
    <name evidence="10" type="ORF">GCM10011498_20480</name>
</gene>
<dbReference type="InterPro" id="IPR052702">
    <property type="entry name" value="MscS-like_channel"/>
</dbReference>
<feature type="transmembrane region" description="Helical" evidence="7">
    <location>
        <begin position="84"/>
        <end position="109"/>
    </location>
</feature>
<evidence type="ECO:0000313" key="10">
    <source>
        <dbReference type="EMBL" id="GGA19497.1"/>
    </source>
</evidence>
<dbReference type="PANTHER" id="PTHR30347">
    <property type="entry name" value="POTASSIUM CHANNEL RELATED"/>
    <property type="match status" value="1"/>
</dbReference>
<comment type="caution">
    <text evidence="10">The sequence shown here is derived from an EMBL/GenBank/DDBJ whole genome shotgun (WGS) entry which is preliminary data.</text>
</comment>